<dbReference type="SMART" id="SM00062">
    <property type="entry name" value="PBPb"/>
    <property type="match status" value="1"/>
</dbReference>
<evidence type="ECO:0000259" key="5">
    <source>
        <dbReference type="SMART" id="SM00062"/>
    </source>
</evidence>
<feature type="domain" description="Ionotropic glutamate receptor C-terminal" evidence="6">
    <location>
        <begin position="40"/>
        <end position="261"/>
    </location>
</feature>
<dbReference type="SUPFAM" id="SSF53850">
    <property type="entry name" value="Periplasmic binding protein-like II"/>
    <property type="match status" value="1"/>
</dbReference>
<dbReference type="GO" id="GO:0015276">
    <property type="term" value="F:ligand-gated monoatomic ion channel activity"/>
    <property type="evidence" value="ECO:0007669"/>
    <property type="project" value="InterPro"/>
</dbReference>
<dbReference type="GO" id="GO:0005576">
    <property type="term" value="C:extracellular region"/>
    <property type="evidence" value="ECO:0007669"/>
    <property type="project" value="TreeGrafter"/>
</dbReference>
<keyword evidence="2" id="KW-0813">Transport</keyword>
<evidence type="ECO:0000256" key="2">
    <source>
        <dbReference type="ARBA" id="ARBA00022448"/>
    </source>
</evidence>
<proteinExistence type="inferred from homology"/>
<dbReference type="InterPro" id="IPR001320">
    <property type="entry name" value="Iontro_rcpt_C"/>
</dbReference>
<comment type="caution">
    <text evidence="7">The sequence shown here is derived from an EMBL/GenBank/DDBJ whole genome shotgun (WGS) entry which is preliminary data.</text>
</comment>
<protein>
    <submittedName>
        <fullName evidence="7">Glutamine-binding protein of glutamine ABC transporter</fullName>
    </submittedName>
</protein>
<dbReference type="PROSITE" id="PS01039">
    <property type="entry name" value="SBP_BACTERIAL_3"/>
    <property type="match status" value="1"/>
</dbReference>
<comment type="similarity">
    <text evidence="1 4">Belongs to the bacterial solute-binding protein 3 family.</text>
</comment>
<dbReference type="InterPro" id="IPR018313">
    <property type="entry name" value="SBP_3_CS"/>
</dbReference>
<evidence type="ECO:0000313" key="7">
    <source>
        <dbReference type="EMBL" id="EHJ11894.1"/>
    </source>
</evidence>
<dbReference type="RefSeq" id="WP_007311436.1">
    <property type="nucleotide sequence ID" value="NZ_AESD01000499.1"/>
</dbReference>
<dbReference type="EMBL" id="AESD01000499">
    <property type="protein sequence ID" value="EHJ11894.1"/>
    <property type="molecule type" value="Genomic_DNA"/>
</dbReference>
<reference evidence="7 8" key="1">
    <citation type="journal article" date="2011" name="Front. Microbiol.">
        <title>Two Strains of Crocosphaera watsonii with Highly Conserved Genomes are Distinguished by Strain-Specific Features.</title>
        <authorList>
            <person name="Bench S.R."/>
            <person name="Ilikchyan I.N."/>
            <person name="Tripp H.J."/>
            <person name="Zehr J.P."/>
        </authorList>
    </citation>
    <scope>NUCLEOTIDE SEQUENCE [LARGE SCALE GENOMIC DNA]</scope>
    <source>
        <strain evidence="7 8">WH 0003</strain>
    </source>
</reference>
<dbReference type="PANTHER" id="PTHR30085:SF6">
    <property type="entry name" value="ABC TRANSPORTER GLUTAMINE-BINDING PROTEIN GLNH"/>
    <property type="match status" value="1"/>
</dbReference>
<dbReference type="PATRIC" id="fig|423471.3.peg.3175"/>
<dbReference type="PANTHER" id="PTHR30085">
    <property type="entry name" value="AMINO ACID ABC TRANSPORTER PERMEASE"/>
    <property type="match status" value="1"/>
</dbReference>
<evidence type="ECO:0000313" key="8">
    <source>
        <dbReference type="Proteomes" id="UP000003477"/>
    </source>
</evidence>
<dbReference type="InterPro" id="IPR051455">
    <property type="entry name" value="Bact_solute-bind_prot3"/>
</dbReference>
<gene>
    <name evidence="7" type="ORF">CWATWH0003_3378</name>
</gene>
<evidence type="ECO:0000256" key="1">
    <source>
        <dbReference type="ARBA" id="ARBA00010333"/>
    </source>
</evidence>
<dbReference type="SMART" id="SM00079">
    <property type="entry name" value="PBPe"/>
    <property type="match status" value="1"/>
</dbReference>
<sequence length="261" mass="29017">MDNSLTRKLVLILTLGVFLNLGNNHLVIAATLEEIKERGKLVVAVKDNIRPLGFLDHKNQLQGLEIDLARQLAQDILGDPQALILQPVSNQERLQKVIDGEVDLAIARVTINSSRGRLVNFSPYYYLDGTGIITNNGRIRAVDHLRESKIAVLEGSSTIAVIRAELPQAKLIGVKSYQEAMTLLETEKVEAFAADNSILTGWVQQYPQYYRLPVRLSGEALGVVMPKGLQYASLRSRINQAIGRWKASGWLAELLERWGLP</sequence>
<dbReference type="GO" id="GO:0006865">
    <property type="term" value="P:amino acid transport"/>
    <property type="evidence" value="ECO:0007669"/>
    <property type="project" value="TreeGrafter"/>
</dbReference>
<dbReference type="Proteomes" id="UP000003477">
    <property type="component" value="Unassembled WGS sequence"/>
</dbReference>
<evidence type="ECO:0000256" key="4">
    <source>
        <dbReference type="RuleBase" id="RU003744"/>
    </source>
</evidence>
<keyword evidence="3" id="KW-0732">Signal</keyword>
<dbReference type="AlphaFoldDB" id="G5J7D8"/>
<dbReference type="Pfam" id="PF00497">
    <property type="entry name" value="SBP_bac_3"/>
    <property type="match status" value="1"/>
</dbReference>
<name>G5J7D8_CROWT</name>
<feature type="domain" description="Solute-binding protein family 3/N-terminal" evidence="5">
    <location>
        <begin position="40"/>
        <end position="261"/>
    </location>
</feature>
<evidence type="ECO:0000256" key="3">
    <source>
        <dbReference type="ARBA" id="ARBA00022729"/>
    </source>
</evidence>
<dbReference type="GO" id="GO:0030288">
    <property type="term" value="C:outer membrane-bounded periplasmic space"/>
    <property type="evidence" value="ECO:0007669"/>
    <property type="project" value="TreeGrafter"/>
</dbReference>
<accession>G5J7D8</accession>
<dbReference type="InterPro" id="IPR001638">
    <property type="entry name" value="Solute-binding_3/MltF_N"/>
</dbReference>
<evidence type="ECO:0000259" key="6">
    <source>
        <dbReference type="SMART" id="SM00079"/>
    </source>
</evidence>
<dbReference type="GeneID" id="88766927"/>
<dbReference type="GO" id="GO:0016020">
    <property type="term" value="C:membrane"/>
    <property type="evidence" value="ECO:0007669"/>
    <property type="project" value="InterPro"/>
</dbReference>
<dbReference type="Gene3D" id="3.40.190.10">
    <property type="entry name" value="Periplasmic binding protein-like II"/>
    <property type="match status" value="2"/>
</dbReference>
<organism evidence="7 8">
    <name type="scientific">Crocosphaera watsonii WH 0003</name>
    <dbReference type="NCBI Taxonomy" id="423471"/>
    <lineage>
        <taxon>Bacteria</taxon>
        <taxon>Bacillati</taxon>
        <taxon>Cyanobacteriota</taxon>
        <taxon>Cyanophyceae</taxon>
        <taxon>Oscillatoriophycideae</taxon>
        <taxon>Chroococcales</taxon>
        <taxon>Aphanothecaceae</taxon>
        <taxon>Crocosphaera</taxon>
    </lineage>
</organism>